<dbReference type="SUPFAM" id="SSF55271">
    <property type="entry name" value="DNA repair protein MutS, domain I"/>
    <property type="match status" value="1"/>
</dbReference>
<evidence type="ECO:0000313" key="11">
    <source>
        <dbReference type="Proteomes" id="UP000007014"/>
    </source>
</evidence>
<dbReference type="InterPro" id="IPR045076">
    <property type="entry name" value="MutS"/>
</dbReference>
<dbReference type="AlphaFoldDB" id="M1VJJ2"/>
<dbReference type="Gramene" id="CMO132CT">
    <property type="protein sequence ID" value="CMO132CT"/>
    <property type="gene ID" value="CMO132C"/>
</dbReference>
<keyword evidence="5 7" id="KW-0238">DNA-binding</keyword>
<keyword evidence="2 7" id="KW-0547">Nucleotide-binding</keyword>
<dbReference type="InterPro" id="IPR036678">
    <property type="entry name" value="MutS_con_dom_sf"/>
</dbReference>
<dbReference type="SMART" id="SM00534">
    <property type="entry name" value="MUTSac"/>
    <property type="match status" value="1"/>
</dbReference>
<dbReference type="InterPro" id="IPR036187">
    <property type="entry name" value="DNA_mismatch_repair_MutS_sf"/>
</dbReference>
<dbReference type="GeneID" id="16995620"/>
<dbReference type="InterPro" id="IPR007696">
    <property type="entry name" value="DNA_mismatch_repair_MutS_core"/>
</dbReference>
<dbReference type="GO" id="GO:0006298">
    <property type="term" value="P:mismatch repair"/>
    <property type="evidence" value="ECO:0007669"/>
    <property type="project" value="InterPro"/>
</dbReference>
<dbReference type="eggNOG" id="ENOG502QUUG">
    <property type="taxonomic scope" value="Eukaryota"/>
</dbReference>
<keyword evidence="6 7" id="KW-0234">DNA repair</keyword>
<dbReference type="SUPFAM" id="SSF53150">
    <property type="entry name" value="DNA repair protein MutS, domain II"/>
    <property type="match status" value="1"/>
</dbReference>
<dbReference type="InterPro" id="IPR000432">
    <property type="entry name" value="DNA_mismatch_repair_MutS_C"/>
</dbReference>
<dbReference type="Gene3D" id="1.10.1420.10">
    <property type="match status" value="2"/>
</dbReference>
<keyword evidence="4" id="KW-0067">ATP-binding</keyword>
<dbReference type="Pfam" id="PF01624">
    <property type="entry name" value="MutS_I"/>
    <property type="match status" value="1"/>
</dbReference>
<name>M1VJJ2_CYAM1</name>
<sequence length="1069" mass="118881">MLTRSLLAVTASVKYRAPFASRCPLGSSPCHCVLRPRILRFFALDRNQDGSQLRSSTPLLRHWERIRRRYPQHILLYQVGDFFECFKEDAVTLSETLGITLTRRGVGKDATPMAGIPVRSLDAHLHRLVQAGHRVALCEQVEPASSGSRRLIDRRVTRLVTPGTLVESIQQANENNYLVAVSLPANSALDGNEANNATCRIALDRTSASNQLDTTYLSEVHDACVYYGVAWVDLSTGQEVQCSLESFETIGECLSRLQPREILVRGTLPDDAEACFAYTLLRRVVSDKCLMTCHDERFRYQLPDQTGNGTLTPQERRAVETLFSYIEQTRNPMEDNAEGVASSAERLLCLRPLPLELWPIVRRFDAGGFMRIDASTRRALELHRSLRDPYSRRGSLLAAIDATVTAPGARLLSLRLACPLVDSAAIERRLDAVEFFVKHRAIARETRRSLQHVLDIERIVQRIFLTTGQAVREGRFTDFERVENTNEHLLSSPAIARIQNLIRDLVALGESLGHAQRLRDHIWKRFASKESHHDPCFEAVQRQMDRIRCDNIYNVLSTALEGVLGPGTTVVGVSPPDSEARVRSGDITWPPDSNADGQEARTSDGTRAAATGPASTQAGAIRPGYSAELDAAVVEYERSLQAVGALEQVYREVLGLKTLKVRSNNLLGWHLELTRREASRHQLFQKAQTHGKWEPLGLPVSAANPSPSDIDHHNVPSLMMRNKLTDDAVRRINETQHTVRFRSRLLEHYVANRLQAEARFLRIQQNILLELTHRCAGDPHAREQIRETVAALSELDVAAALAQVAHEHNYCRPVLHRPASEKPRYMIRIENGRHPTVERAVRNFVPNSCYLEIAEDSKIASPSLLVLTAANASGKSTFLRQIALITILAQTGSFVPADHCELHPADRVFARVGAASGDDLLSARSTFFLEMEETAAVLQKATRQSLVVLDEVGRGTSGEDGLAICEAVATALAPRCRTILATHYLEIPRRILERTHPAAKHTRCFTAKVEHDATKRALKFSYRLSEGAASSSFGIEVARLAGVPEPVLRHAESIVQSRNAQKLGTRSGS</sequence>
<dbReference type="GO" id="GO:0005634">
    <property type="term" value="C:nucleus"/>
    <property type="evidence" value="ECO:0007669"/>
    <property type="project" value="TreeGrafter"/>
</dbReference>
<dbReference type="PANTHER" id="PTHR11361">
    <property type="entry name" value="DNA MISMATCH REPAIR PROTEIN MUTS FAMILY MEMBER"/>
    <property type="match status" value="1"/>
</dbReference>
<protein>
    <submittedName>
        <fullName evidence="10">Probable DNA mismatch repair protein MutS</fullName>
    </submittedName>
</protein>
<dbReference type="OMA" id="AYPENDA"/>
<dbReference type="InterPro" id="IPR016151">
    <property type="entry name" value="DNA_mismatch_repair_MutS_N"/>
</dbReference>
<dbReference type="EMBL" id="AP006497">
    <property type="protein sequence ID" value="BAM81503.1"/>
    <property type="molecule type" value="Genomic_DNA"/>
</dbReference>
<dbReference type="SUPFAM" id="SSF52540">
    <property type="entry name" value="P-loop containing nucleoside triphosphate hydrolases"/>
    <property type="match status" value="1"/>
</dbReference>
<feature type="domain" description="DNA mismatch repair proteins mutS family" evidence="9">
    <location>
        <begin position="945"/>
        <end position="961"/>
    </location>
</feature>
<dbReference type="HOGENOM" id="CLU_002472_3_1_1"/>
<evidence type="ECO:0000256" key="3">
    <source>
        <dbReference type="ARBA" id="ARBA00022763"/>
    </source>
</evidence>
<dbReference type="InterPro" id="IPR007860">
    <property type="entry name" value="DNA_mmatch_repair_MutS_con_dom"/>
</dbReference>
<evidence type="ECO:0000256" key="8">
    <source>
        <dbReference type="SAM" id="MobiDB-lite"/>
    </source>
</evidence>
<dbReference type="InterPro" id="IPR027417">
    <property type="entry name" value="P-loop_NTPase"/>
</dbReference>
<evidence type="ECO:0000256" key="4">
    <source>
        <dbReference type="ARBA" id="ARBA00022840"/>
    </source>
</evidence>
<dbReference type="GO" id="GO:0005739">
    <property type="term" value="C:mitochondrion"/>
    <property type="evidence" value="ECO:0007669"/>
    <property type="project" value="TreeGrafter"/>
</dbReference>
<evidence type="ECO:0000313" key="10">
    <source>
        <dbReference type="EMBL" id="BAM81503.1"/>
    </source>
</evidence>
<proteinExistence type="inferred from homology"/>
<dbReference type="Gene3D" id="3.40.1170.10">
    <property type="entry name" value="DNA repair protein MutS, domain I"/>
    <property type="match status" value="1"/>
</dbReference>
<comment type="similarity">
    <text evidence="1 7">Belongs to the DNA mismatch repair MutS family.</text>
</comment>
<dbReference type="Proteomes" id="UP000007014">
    <property type="component" value="Chromosome 15"/>
</dbReference>
<accession>M1VJJ2</accession>
<dbReference type="Pfam" id="PF00488">
    <property type="entry name" value="MutS_V"/>
    <property type="match status" value="1"/>
</dbReference>
<dbReference type="PROSITE" id="PS00486">
    <property type="entry name" value="DNA_MISMATCH_REPAIR_2"/>
    <property type="match status" value="1"/>
</dbReference>
<dbReference type="Pfam" id="PF05192">
    <property type="entry name" value="MutS_III"/>
    <property type="match status" value="1"/>
</dbReference>
<dbReference type="InterPro" id="IPR007695">
    <property type="entry name" value="DNA_mismatch_repair_MutS-lik_N"/>
</dbReference>
<dbReference type="OrthoDB" id="10252754at2759"/>
<dbReference type="GO" id="GO:0043504">
    <property type="term" value="P:mitochondrial DNA repair"/>
    <property type="evidence" value="ECO:0007669"/>
    <property type="project" value="TreeGrafter"/>
</dbReference>
<dbReference type="InterPro" id="IPR017261">
    <property type="entry name" value="DNA_mismatch_repair_MutS/MSH"/>
</dbReference>
<gene>
    <name evidence="10" type="ORF">CYME_CMO132C</name>
</gene>
<comment type="function">
    <text evidence="7">Component of the post-replicative DNA mismatch repair system (MMR).</text>
</comment>
<dbReference type="GO" id="GO:0030983">
    <property type="term" value="F:mismatched DNA binding"/>
    <property type="evidence" value="ECO:0007669"/>
    <property type="project" value="InterPro"/>
</dbReference>
<evidence type="ECO:0000256" key="2">
    <source>
        <dbReference type="ARBA" id="ARBA00022741"/>
    </source>
</evidence>
<dbReference type="KEGG" id="cme:CYME_CMO132C"/>
<dbReference type="Pfam" id="PF05188">
    <property type="entry name" value="MutS_II"/>
    <property type="match status" value="1"/>
</dbReference>
<dbReference type="PIRSF" id="PIRSF037677">
    <property type="entry name" value="DNA_mis_repair_Msh6"/>
    <property type="match status" value="1"/>
</dbReference>
<dbReference type="PANTHER" id="PTHR11361:SF34">
    <property type="entry name" value="DNA MISMATCH REPAIR PROTEIN MSH1, MITOCHONDRIAL"/>
    <property type="match status" value="1"/>
</dbReference>
<dbReference type="SMR" id="M1VJJ2"/>
<keyword evidence="3 7" id="KW-0227">DNA damage</keyword>
<dbReference type="GO" id="GO:0005524">
    <property type="term" value="F:ATP binding"/>
    <property type="evidence" value="ECO:0007669"/>
    <property type="project" value="UniProtKB-KW"/>
</dbReference>
<dbReference type="GO" id="GO:0140664">
    <property type="term" value="F:ATP-dependent DNA damage sensor activity"/>
    <property type="evidence" value="ECO:0007669"/>
    <property type="project" value="InterPro"/>
</dbReference>
<organism evidence="10 11">
    <name type="scientific">Cyanidioschyzon merolae (strain NIES-3377 / 10D)</name>
    <name type="common">Unicellular red alga</name>
    <dbReference type="NCBI Taxonomy" id="280699"/>
    <lineage>
        <taxon>Eukaryota</taxon>
        <taxon>Rhodophyta</taxon>
        <taxon>Bangiophyceae</taxon>
        <taxon>Cyanidiales</taxon>
        <taxon>Cyanidiaceae</taxon>
        <taxon>Cyanidioschyzon</taxon>
    </lineage>
</organism>
<dbReference type="Gene3D" id="3.30.420.110">
    <property type="entry name" value="MutS, connector domain"/>
    <property type="match status" value="1"/>
</dbReference>
<reference evidence="10 11" key="1">
    <citation type="journal article" date="2004" name="Nature">
        <title>Genome sequence of the ultrasmall unicellular red alga Cyanidioschyzon merolae 10D.</title>
        <authorList>
            <person name="Matsuzaki M."/>
            <person name="Misumi O."/>
            <person name="Shin-i T."/>
            <person name="Maruyama S."/>
            <person name="Takahara M."/>
            <person name="Miyagishima S."/>
            <person name="Mori T."/>
            <person name="Nishida K."/>
            <person name="Yagisawa F."/>
            <person name="Nishida K."/>
            <person name="Yoshida Y."/>
            <person name="Nishimura Y."/>
            <person name="Nakao S."/>
            <person name="Kobayashi T."/>
            <person name="Momoyama Y."/>
            <person name="Higashiyama T."/>
            <person name="Minoda A."/>
            <person name="Sano M."/>
            <person name="Nomoto H."/>
            <person name="Oishi K."/>
            <person name="Hayashi H."/>
            <person name="Ohta F."/>
            <person name="Nishizaka S."/>
            <person name="Haga S."/>
            <person name="Miura S."/>
            <person name="Morishita T."/>
            <person name="Kabeya Y."/>
            <person name="Terasawa K."/>
            <person name="Suzuki Y."/>
            <person name="Ishii Y."/>
            <person name="Asakawa S."/>
            <person name="Takano H."/>
            <person name="Ohta N."/>
            <person name="Kuroiwa H."/>
            <person name="Tanaka K."/>
            <person name="Shimizu N."/>
            <person name="Sugano S."/>
            <person name="Sato N."/>
            <person name="Nozaki H."/>
            <person name="Ogasawara N."/>
            <person name="Kohara Y."/>
            <person name="Kuroiwa T."/>
        </authorList>
    </citation>
    <scope>NUCLEOTIDE SEQUENCE [LARGE SCALE GENOMIC DNA]</scope>
    <source>
        <strain evidence="10 11">10D</strain>
    </source>
</reference>
<evidence type="ECO:0000256" key="1">
    <source>
        <dbReference type="ARBA" id="ARBA00006271"/>
    </source>
</evidence>
<dbReference type="Pfam" id="PF05190">
    <property type="entry name" value="MutS_IV"/>
    <property type="match status" value="1"/>
</dbReference>
<dbReference type="RefSeq" id="XP_005537539.1">
    <property type="nucleotide sequence ID" value="XM_005537482.1"/>
</dbReference>
<dbReference type="SUPFAM" id="SSF48334">
    <property type="entry name" value="DNA repair protein MutS, domain III"/>
    <property type="match status" value="1"/>
</dbReference>
<evidence type="ECO:0000259" key="9">
    <source>
        <dbReference type="PROSITE" id="PS00486"/>
    </source>
</evidence>
<reference evidence="10 11" key="2">
    <citation type="journal article" date="2007" name="BMC Biol.">
        <title>A 100%-complete sequence reveals unusually simple genomic features in the hot-spring red alga Cyanidioschyzon merolae.</title>
        <authorList>
            <person name="Nozaki H."/>
            <person name="Takano H."/>
            <person name="Misumi O."/>
            <person name="Terasawa K."/>
            <person name="Matsuzaki M."/>
            <person name="Maruyama S."/>
            <person name="Nishida K."/>
            <person name="Yagisawa F."/>
            <person name="Yoshida Y."/>
            <person name="Fujiwara T."/>
            <person name="Takio S."/>
            <person name="Tamura K."/>
            <person name="Chung S.J."/>
            <person name="Nakamura S."/>
            <person name="Kuroiwa H."/>
            <person name="Tanaka K."/>
            <person name="Sato N."/>
            <person name="Kuroiwa T."/>
        </authorList>
    </citation>
    <scope>NUCLEOTIDE SEQUENCE [LARGE SCALE GENOMIC DNA]</scope>
    <source>
        <strain evidence="10 11">10D</strain>
    </source>
</reference>
<dbReference type="STRING" id="280699.M1VJJ2"/>
<evidence type="ECO:0000256" key="7">
    <source>
        <dbReference type="RuleBase" id="RU003756"/>
    </source>
</evidence>
<evidence type="ECO:0000256" key="6">
    <source>
        <dbReference type="ARBA" id="ARBA00023204"/>
    </source>
</evidence>
<dbReference type="SMART" id="SM00533">
    <property type="entry name" value="MUTSd"/>
    <property type="match status" value="1"/>
</dbReference>
<dbReference type="InterPro" id="IPR007861">
    <property type="entry name" value="DNA_mismatch_repair_MutS_clamp"/>
</dbReference>
<keyword evidence="11" id="KW-1185">Reference proteome</keyword>
<feature type="region of interest" description="Disordered" evidence="8">
    <location>
        <begin position="572"/>
        <end position="619"/>
    </location>
</feature>
<dbReference type="Gene3D" id="3.40.50.300">
    <property type="entry name" value="P-loop containing nucleotide triphosphate hydrolases"/>
    <property type="match status" value="1"/>
</dbReference>
<evidence type="ECO:0000256" key="5">
    <source>
        <dbReference type="ARBA" id="ARBA00023125"/>
    </source>
</evidence>